<sequence length="145" mass="16187">MLKQMHAVLPAADLARARKYYHDVLGMDAAEEHEQGQLLTYYVDGSAFDIYQTENAGTAKNTQLCFGTDDLDAEMRTMRERGVVFEEFEIPGVMKTENGVVTDEESRTAWFRDSEGNFLCVTQRLDAGMRSGDRSPTDAQMGGGM</sequence>
<reference evidence="3" key="1">
    <citation type="journal article" date="2019" name="Int. J. Syst. Evol. Microbiol.">
        <title>The Global Catalogue of Microorganisms (GCM) 10K type strain sequencing project: providing services to taxonomists for standard genome sequencing and annotation.</title>
        <authorList>
            <consortium name="The Broad Institute Genomics Platform"/>
            <consortium name="The Broad Institute Genome Sequencing Center for Infectious Disease"/>
            <person name="Wu L."/>
            <person name="Ma J."/>
        </authorList>
    </citation>
    <scope>NUCLEOTIDE SEQUENCE [LARGE SCALE GENOMIC DNA]</scope>
    <source>
        <strain evidence="3">NBRC 108725</strain>
    </source>
</reference>
<proteinExistence type="predicted"/>
<evidence type="ECO:0000259" key="1">
    <source>
        <dbReference type="PROSITE" id="PS51819"/>
    </source>
</evidence>
<protein>
    <submittedName>
        <fullName evidence="2">Glyoxalase</fullName>
    </submittedName>
</protein>
<accession>A0ABM8GGP3</accession>
<dbReference type="InterPro" id="IPR004360">
    <property type="entry name" value="Glyas_Fos-R_dOase_dom"/>
</dbReference>
<dbReference type="InterPro" id="IPR029068">
    <property type="entry name" value="Glyas_Bleomycin-R_OHBP_Dase"/>
</dbReference>
<gene>
    <name evidence="2" type="ORF">GCM10025866_34150</name>
</gene>
<dbReference type="InterPro" id="IPR037523">
    <property type="entry name" value="VOC_core"/>
</dbReference>
<dbReference type="Pfam" id="PF00903">
    <property type="entry name" value="Glyoxalase"/>
    <property type="match status" value="1"/>
</dbReference>
<keyword evidence="3" id="KW-1185">Reference proteome</keyword>
<organism evidence="2 3">
    <name type="scientific">Naasia aerilata</name>
    <dbReference type="NCBI Taxonomy" id="1162966"/>
    <lineage>
        <taxon>Bacteria</taxon>
        <taxon>Bacillati</taxon>
        <taxon>Actinomycetota</taxon>
        <taxon>Actinomycetes</taxon>
        <taxon>Micrococcales</taxon>
        <taxon>Microbacteriaceae</taxon>
        <taxon>Naasia</taxon>
    </lineage>
</organism>
<evidence type="ECO:0000313" key="3">
    <source>
        <dbReference type="Proteomes" id="UP001321498"/>
    </source>
</evidence>
<dbReference type="Gene3D" id="3.10.180.10">
    <property type="entry name" value="2,3-Dihydroxybiphenyl 1,2-Dioxygenase, domain 1"/>
    <property type="match status" value="1"/>
</dbReference>
<dbReference type="RefSeq" id="WP_286277410.1">
    <property type="nucleotide sequence ID" value="NZ_AP027731.1"/>
</dbReference>
<dbReference type="EMBL" id="AP027731">
    <property type="protein sequence ID" value="BDZ47506.1"/>
    <property type="molecule type" value="Genomic_DNA"/>
</dbReference>
<evidence type="ECO:0000313" key="2">
    <source>
        <dbReference type="EMBL" id="BDZ47506.1"/>
    </source>
</evidence>
<name>A0ABM8GGP3_9MICO</name>
<dbReference type="CDD" id="cd06587">
    <property type="entry name" value="VOC"/>
    <property type="match status" value="1"/>
</dbReference>
<feature type="domain" description="VOC" evidence="1">
    <location>
        <begin position="3"/>
        <end position="124"/>
    </location>
</feature>
<dbReference type="SUPFAM" id="SSF54593">
    <property type="entry name" value="Glyoxalase/Bleomycin resistance protein/Dihydroxybiphenyl dioxygenase"/>
    <property type="match status" value="1"/>
</dbReference>
<dbReference type="Proteomes" id="UP001321498">
    <property type="component" value="Chromosome"/>
</dbReference>
<dbReference type="PROSITE" id="PS51819">
    <property type="entry name" value="VOC"/>
    <property type="match status" value="1"/>
</dbReference>